<evidence type="ECO:0000313" key="3">
    <source>
        <dbReference type="Proteomes" id="UP000827986"/>
    </source>
</evidence>
<sequence length="100" mass="10568">MGDRSEVLSGHHILSGSLTCGTGEVGAHMGFQFFTAVESRDGQGLSAHLVPSLFPGQGQARCSLASSVNDNTRYRQPGQKAAFSQASSLNMPLEEDRQTG</sequence>
<name>A0A9D3XI52_9SAUR</name>
<dbReference type="Proteomes" id="UP000827986">
    <property type="component" value="Unassembled WGS sequence"/>
</dbReference>
<evidence type="ECO:0000313" key="2">
    <source>
        <dbReference type="EMBL" id="KAH1180137.1"/>
    </source>
</evidence>
<dbReference type="EMBL" id="JAHDVG010000470">
    <property type="protein sequence ID" value="KAH1180137.1"/>
    <property type="molecule type" value="Genomic_DNA"/>
</dbReference>
<organism evidence="2 3">
    <name type="scientific">Mauremys mutica</name>
    <name type="common">yellowpond turtle</name>
    <dbReference type="NCBI Taxonomy" id="74926"/>
    <lineage>
        <taxon>Eukaryota</taxon>
        <taxon>Metazoa</taxon>
        <taxon>Chordata</taxon>
        <taxon>Craniata</taxon>
        <taxon>Vertebrata</taxon>
        <taxon>Euteleostomi</taxon>
        <taxon>Archelosauria</taxon>
        <taxon>Testudinata</taxon>
        <taxon>Testudines</taxon>
        <taxon>Cryptodira</taxon>
        <taxon>Durocryptodira</taxon>
        <taxon>Testudinoidea</taxon>
        <taxon>Geoemydidae</taxon>
        <taxon>Geoemydinae</taxon>
        <taxon>Mauremys</taxon>
    </lineage>
</organism>
<proteinExistence type="predicted"/>
<accession>A0A9D3XI52</accession>
<feature type="region of interest" description="Disordered" evidence="1">
    <location>
        <begin position="76"/>
        <end position="100"/>
    </location>
</feature>
<reference evidence="2" key="1">
    <citation type="submission" date="2021-09" db="EMBL/GenBank/DDBJ databases">
        <title>The genome of Mauremys mutica provides insights into the evolution of semi-aquatic lifestyle.</title>
        <authorList>
            <person name="Gong S."/>
            <person name="Gao Y."/>
        </authorList>
    </citation>
    <scope>NUCLEOTIDE SEQUENCE</scope>
    <source>
        <strain evidence="2">MM-2020</strain>
        <tissue evidence="2">Muscle</tissue>
    </source>
</reference>
<dbReference type="AlphaFoldDB" id="A0A9D3XI52"/>
<keyword evidence="3" id="KW-1185">Reference proteome</keyword>
<protein>
    <submittedName>
        <fullName evidence="2">Uncharacterized protein</fullName>
    </submittedName>
</protein>
<gene>
    <name evidence="2" type="ORF">KIL84_008973</name>
</gene>
<comment type="caution">
    <text evidence="2">The sequence shown here is derived from an EMBL/GenBank/DDBJ whole genome shotgun (WGS) entry which is preliminary data.</text>
</comment>
<evidence type="ECO:0000256" key="1">
    <source>
        <dbReference type="SAM" id="MobiDB-lite"/>
    </source>
</evidence>